<comment type="pathway">
    <text evidence="1 7">Amino-acid biosynthesis; L-histidine biosynthesis; L-histidine from 5-phospho-alpha-D-ribose 1-diphosphate: step 4/9.</text>
</comment>
<dbReference type="GeneID" id="19010912"/>
<reference evidence="9 10" key="1">
    <citation type="submission" date="2011-10" db="EMBL/GenBank/DDBJ databases">
        <authorList>
            <person name="Genoscope - CEA"/>
        </authorList>
    </citation>
    <scope>NUCLEOTIDE SEQUENCE [LARGE SCALE GENOMIC DNA]</scope>
    <source>
        <strain evidence="9 10">RCC 1105</strain>
    </source>
</reference>
<feature type="region of interest" description="Disordered" evidence="8">
    <location>
        <begin position="37"/>
        <end position="58"/>
    </location>
</feature>
<evidence type="ECO:0000256" key="4">
    <source>
        <dbReference type="ARBA" id="ARBA00023102"/>
    </source>
</evidence>
<dbReference type="RefSeq" id="XP_007508250.1">
    <property type="nucleotide sequence ID" value="XM_007508188.1"/>
</dbReference>
<evidence type="ECO:0000313" key="10">
    <source>
        <dbReference type="Proteomes" id="UP000198341"/>
    </source>
</evidence>
<dbReference type="STRING" id="41875.K8EQZ0"/>
<accession>K8EQZ0</accession>
<dbReference type="NCBIfam" id="TIGR02129">
    <property type="entry name" value="hisA_euk"/>
    <property type="match status" value="1"/>
</dbReference>
<dbReference type="KEGG" id="bpg:Bathy17g00440"/>
<dbReference type="GO" id="GO:0009507">
    <property type="term" value="C:chloroplast"/>
    <property type="evidence" value="ECO:0007669"/>
    <property type="project" value="UniProtKB-SubCell"/>
</dbReference>
<comment type="subcellular location">
    <subcellularLocation>
        <location evidence="7">Plastid</location>
        <location evidence="7">Chloroplast</location>
    </subcellularLocation>
</comment>
<name>K8EQZ0_9CHLO</name>
<dbReference type="InterPro" id="IPR011060">
    <property type="entry name" value="RibuloseP-bd_barrel"/>
</dbReference>
<dbReference type="CDD" id="cd04723">
    <property type="entry name" value="HisA_HisF"/>
    <property type="match status" value="1"/>
</dbReference>
<dbReference type="EC" id="5.3.1.16" evidence="7"/>
<evidence type="ECO:0000256" key="5">
    <source>
        <dbReference type="ARBA" id="ARBA00023235"/>
    </source>
</evidence>
<evidence type="ECO:0000256" key="3">
    <source>
        <dbReference type="ARBA" id="ARBA00022605"/>
    </source>
</evidence>
<dbReference type="Pfam" id="PF00977">
    <property type="entry name" value="His_biosynth"/>
    <property type="match status" value="1"/>
</dbReference>
<dbReference type="Gene3D" id="3.20.20.70">
    <property type="entry name" value="Aldolase class I"/>
    <property type="match status" value="1"/>
</dbReference>
<gene>
    <name evidence="9" type="ordered locus">Bathy17g00440</name>
</gene>
<comment type="catalytic activity">
    <reaction evidence="7">
        <text>1-(5-phospho-beta-D-ribosyl)-5-[(5-phospho-beta-D-ribosylamino)methylideneamino]imidazole-4-carboxamide = 5-[(5-phospho-1-deoxy-D-ribulos-1-ylimino)methylamino]-1-(5-phospho-beta-D-ribosyl)imidazole-4-carboxamide</text>
        <dbReference type="Rhea" id="RHEA:15469"/>
        <dbReference type="ChEBI" id="CHEBI:58435"/>
        <dbReference type="ChEBI" id="CHEBI:58525"/>
        <dbReference type="EC" id="5.3.1.16"/>
    </reaction>
</comment>
<comment type="similarity">
    <text evidence="2 6">Belongs to the HisA/HisF family.</text>
</comment>
<dbReference type="EMBL" id="FO082262">
    <property type="protein sequence ID" value="CCO20354.1"/>
    <property type="molecule type" value="Genomic_DNA"/>
</dbReference>
<dbReference type="SUPFAM" id="SSF51366">
    <property type="entry name" value="Ribulose-phoshate binding barrel"/>
    <property type="match status" value="1"/>
</dbReference>
<dbReference type="InterPro" id="IPR006062">
    <property type="entry name" value="His_biosynth"/>
</dbReference>
<dbReference type="PANTHER" id="PTHR43090">
    <property type="entry name" value="1-(5-PHOSPHORIBOSYL)-5-[(5-PHOSPHORIBOSYLAMINO)METHYLIDENEAMINO] IMIDAZOLE-4-CARBOXAMIDE ISOMERASE"/>
    <property type="match status" value="1"/>
</dbReference>
<dbReference type="GO" id="GO:0000162">
    <property type="term" value="P:L-tryptophan biosynthetic process"/>
    <property type="evidence" value="ECO:0007669"/>
    <property type="project" value="TreeGrafter"/>
</dbReference>
<evidence type="ECO:0000256" key="8">
    <source>
        <dbReference type="SAM" id="MobiDB-lite"/>
    </source>
</evidence>
<dbReference type="UniPathway" id="UPA00031">
    <property type="reaction ID" value="UER00009"/>
</dbReference>
<dbReference type="GO" id="GO:0003949">
    <property type="term" value="F:1-(5-phosphoribosyl)-5-[(5-phosphoribosylamino)methylideneamino]imidazole-4-carboxamide isomerase activity"/>
    <property type="evidence" value="ECO:0007669"/>
    <property type="project" value="UniProtKB-EC"/>
</dbReference>
<keyword evidence="3 6" id="KW-0028">Amino-acid biosynthesis</keyword>
<keyword evidence="5 7" id="KW-0413">Isomerase</keyword>
<evidence type="ECO:0000313" key="9">
    <source>
        <dbReference type="EMBL" id="CCO20354.1"/>
    </source>
</evidence>
<keyword evidence="7" id="KW-0934">Plastid</keyword>
<dbReference type="InterPro" id="IPR044524">
    <property type="entry name" value="Isoase_HisA-like"/>
</dbReference>
<dbReference type="GO" id="GO:0000105">
    <property type="term" value="P:L-histidine biosynthetic process"/>
    <property type="evidence" value="ECO:0007669"/>
    <property type="project" value="UniProtKB-UniPathway"/>
</dbReference>
<protein>
    <recommendedName>
        <fullName evidence="7">1-(5-phosphoribosyl)-5-[(5-phosphoribosylamino)methylideneamino] imidazole-4-carboxamide isomerase HISN3, chloroplastic</fullName>
        <ecNumber evidence="7">5.3.1.16</ecNumber>
    </recommendedName>
    <alternativeName>
        <fullName evidence="7">5-proFAR isomerase</fullName>
    </alternativeName>
    <alternativeName>
        <fullName evidence="7">Phosphoribosylformimino-5-aminoimidazole carboxamide ribotide isomerase</fullName>
    </alternativeName>
</protein>
<dbReference type="AlphaFoldDB" id="K8EQZ0"/>
<sequence length="328" mass="36891">MSQCCPCFRVRNHHFLIAERRGRNTVTRNRSTILLCAQSATTRTPQGDDKSESNDTNNNNIVSFRPCIDIHLGKVKQIVGSSLRDEKSVDEEKPETNFETDVKSSEFAEMYKRDNIYGGHAILLSKDLETKEAALEATRAFPGGLQIGGGVTAETALEYLENGASHVIVTSYVFHDGKLDEKRLEKLIRVIGKKRLVLDLSCRRDEKDGNKYKVVTDRWQKWTDVCVDEKTLERLSEKCDEFLVHGVDVEGKKMGLDLDLVELLGKYCQIPVTYAGGARSIEDLELVKTYGQNRVDVTIGSALDCFGGSLKYADVIDWHNKQRGLLLK</sequence>
<dbReference type="OrthoDB" id="446074at2759"/>
<dbReference type="Proteomes" id="UP000198341">
    <property type="component" value="Chromosome 17"/>
</dbReference>
<keyword evidence="7" id="KW-0150">Chloroplast</keyword>
<evidence type="ECO:0000256" key="1">
    <source>
        <dbReference type="ARBA" id="ARBA00005133"/>
    </source>
</evidence>
<organism evidence="9 10">
    <name type="scientific">Bathycoccus prasinos</name>
    <dbReference type="NCBI Taxonomy" id="41875"/>
    <lineage>
        <taxon>Eukaryota</taxon>
        <taxon>Viridiplantae</taxon>
        <taxon>Chlorophyta</taxon>
        <taxon>Mamiellophyceae</taxon>
        <taxon>Mamiellales</taxon>
        <taxon>Bathycoccaceae</taxon>
        <taxon>Bathycoccus</taxon>
    </lineage>
</organism>
<proteinExistence type="inferred from homology"/>
<evidence type="ECO:0000256" key="2">
    <source>
        <dbReference type="ARBA" id="ARBA00009667"/>
    </source>
</evidence>
<dbReference type="eggNOG" id="KOG3055">
    <property type="taxonomic scope" value="Eukaryota"/>
</dbReference>
<dbReference type="InterPro" id="IPR013785">
    <property type="entry name" value="Aldolase_TIM"/>
</dbReference>
<dbReference type="PANTHER" id="PTHR43090:SF2">
    <property type="entry name" value="1-(5-PHOSPHORIBOSYL)-5-[(5-PHOSPHORIBOSYLAMINO)METHYLIDENEAMINO] IMIDAZOLE-4-CARBOXAMIDE ISOMERASE"/>
    <property type="match status" value="1"/>
</dbReference>
<evidence type="ECO:0000256" key="6">
    <source>
        <dbReference type="RuleBase" id="RU003657"/>
    </source>
</evidence>
<dbReference type="InterPro" id="IPR011858">
    <property type="entry name" value="His6/HISN3"/>
</dbReference>
<keyword evidence="10" id="KW-1185">Reference proteome</keyword>
<keyword evidence="4 6" id="KW-0368">Histidine biosynthesis</keyword>
<evidence type="ECO:0000256" key="7">
    <source>
        <dbReference type="RuleBase" id="RU364022"/>
    </source>
</evidence>